<name>A0A833DTU5_9CREN</name>
<evidence type="ECO:0000259" key="3">
    <source>
        <dbReference type="Pfam" id="PF00881"/>
    </source>
</evidence>
<comment type="caution">
    <text evidence="4">The sequence shown here is derived from an EMBL/GenBank/DDBJ whole genome shotgun (WGS) entry which is preliminary data.</text>
</comment>
<reference evidence="4" key="1">
    <citation type="journal article" date="2020" name="ISME J.">
        <title>Gammaproteobacteria mediating utilization of methyl-, sulfur- and petroleum organic compounds in deep ocean hydrothermal plumes.</title>
        <authorList>
            <person name="Zhou Z."/>
            <person name="Liu Y."/>
            <person name="Pan J."/>
            <person name="Cron B.R."/>
            <person name="Toner B.M."/>
            <person name="Anantharaman K."/>
            <person name="Breier J.A."/>
            <person name="Dick G.J."/>
            <person name="Li M."/>
        </authorList>
    </citation>
    <scope>NUCLEOTIDE SEQUENCE</scope>
    <source>
        <strain evidence="4">SZUA-1435</strain>
    </source>
</reference>
<feature type="domain" description="Nitroreductase" evidence="3">
    <location>
        <begin position="9"/>
        <end position="62"/>
    </location>
</feature>
<dbReference type="GO" id="GO:0016491">
    <property type="term" value="F:oxidoreductase activity"/>
    <property type="evidence" value="ECO:0007669"/>
    <property type="project" value="UniProtKB-KW"/>
</dbReference>
<evidence type="ECO:0000313" key="4">
    <source>
        <dbReference type="EMBL" id="HIP57652.1"/>
    </source>
</evidence>
<dbReference type="PANTHER" id="PTHR43673">
    <property type="entry name" value="NAD(P)H NITROREDUCTASE YDGI-RELATED"/>
    <property type="match status" value="1"/>
</dbReference>
<dbReference type="AlphaFoldDB" id="A0A833DTU5"/>
<dbReference type="Proteomes" id="UP000605805">
    <property type="component" value="Unassembled WGS sequence"/>
</dbReference>
<dbReference type="Pfam" id="PF00881">
    <property type="entry name" value="Nitroreductase"/>
    <property type="match status" value="2"/>
</dbReference>
<feature type="domain" description="Nitroreductase" evidence="3">
    <location>
        <begin position="70"/>
        <end position="144"/>
    </location>
</feature>
<accession>A0A833DTU5</accession>
<dbReference type="PANTHER" id="PTHR43673:SF10">
    <property type="entry name" value="NADH DEHYDROGENASE_NAD(P)H NITROREDUCTASE XCC3605-RELATED"/>
    <property type="match status" value="1"/>
</dbReference>
<organism evidence="4 5">
    <name type="scientific">Ignisphaera aggregans</name>
    <dbReference type="NCBI Taxonomy" id="334771"/>
    <lineage>
        <taxon>Archaea</taxon>
        <taxon>Thermoproteota</taxon>
        <taxon>Thermoprotei</taxon>
        <taxon>Desulfurococcales</taxon>
        <taxon>Desulfurococcaceae</taxon>
        <taxon>Ignisphaera</taxon>
    </lineage>
</organism>
<evidence type="ECO:0000256" key="1">
    <source>
        <dbReference type="ARBA" id="ARBA00007118"/>
    </source>
</evidence>
<keyword evidence="2" id="KW-0560">Oxidoreductase</keyword>
<dbReference type="EMBL" id="DQTV01000125">
    <property type="protein sequence ID" value="HIP57652.1"/>
    <property type="molecule type" value="Genomic_DNA"/>
</dbReference>
<evidence type="ECO:0000313" key="5">
    <source>
        <dbReference type="Proteomes" id="UP000605805"/>
    </source>
</evidence>
<dbReference type="SUPFAM" id="SSF55469">
    <property type="entry name" value="FMN-dependent nitroreductase-like"/>
    <property type="match status" value="1"/>
</dbReference>
<comment type="similarity">
    <text evidence="1">Belongs to the nitroreductase family.</text>
</comment>
<dbReference type="InterPro" id="IPR029479">
    <property type="entry name" value="Nitroreductase"/>
</dbReference>
<protein>
    <submittedName>
        <fullName evidence="4">Nitroreductase family protein</fullName>
    </submittedName>
</protein>
<sequence>MNSCSEFLLTRRSIRVFEEKEVPIDIVLKAIDIARYAPSAKNIQPWAFIIVKDRGILNKLAELHPGAAPLRRAPIAVVVLADSQASPVSYLVDGANAAMYLWLALHCLGLGAVWIQTLRNIDEIRKLLNIPENWVPVAIMAIGYPAERPSPKPRKDLSEIVFVDVFGNRYSGAKAS</sequence>
<dbReference type="Gene3D" id="3.40.109.10">
    <property type="entry name" value="NADH Oxidase"/>
    <property type="match status" value="1"/>
</dbReference>
<dbReference type="InterPro" id="IPR000415">
    <property type="entry name" value="Nitroreductase-like"/>
</dbReference>
<evidence type="ECO:0000256" key="2">
    <source>
        <dbReference type="ARBA" id="ARBA00023002"/>
    </source>
</evidence>
<proteinExistence type="inferred from homology"/>
<gene>
    <name evidence="4" type="ORF">EYH02_06300</name>
</gene>